<feature type="transmembrane region" description="Helical" evidence="1">
    <location>
        <begin position="21"/>
        <end position="41"/>
    </location>
</feature>
<dbReference type="PANTHER" id="PTHR34473">
    <property type="entry name" value="UPF0699 TRANSMEMBRANE PROTEIN YDBS"/>
    <property type="match status" value="1"/>
</dbReference>
<gene>
    <name evidence="3" type="ORF">GA0061094_3915</name>
</gene>
<keyword evidence="4" id="KW-1185">Reference proteome</keyword>
<feature type="domain" description="YdbS-like PH" evidence="2">
    <location>
        <begin position="79"/>
        <end position="153"/>
    </location>
</feature>
<evidence type="ECO:0000256" key="1">
    <source>
        <dbReference type="SAM" id="Phobius"/>
    </source>
</evidence>
<name>A0A0V8H8Q9_9BACI</name>
<dbReference type="Pfam" id="PF03703">
    <property type="entry name" value="bPH_2"/>
    <property type="match status" value="1"/>
</dbReference>
<evidence type="ECO:0000313" key="4">
    <source>
        <dbReference type="Proteomes" id="UP000181997"/>
    </source>
</evidence>
<reference evidence="4" key="1">
    <citation type="submission" date="2016-08" db="EMBL/GenBank/DDBJ databases">
        <authorList>
            <person name="Varghese N."/>
            <person name="Submissions Spin"/>
        </authorList>
    </citation>
    <scope>NUCLEOTIDE SEQUENCE [LARGE SCALE GENOMIC DNA]</scope>
    <source>
        <strain evidence="4">SGD-1123</strain>
    </source>
</reference>
<evidence type="ECO:0000313" key="3">
    <source>
        <dbReference type="EMBL" id="SCC31632.1"/>
    </source>
</evidence>
<accession>A0A0V8H8Q9</accession>
<dbReference type="PANTHER" id="PTHR34473:SF2">
    <property type="entry name" value="UPF0699 TRANSMEMBRANE PROTEIN YDBT"/>
    <property type="match status" value="1"/>
</dbReference>
<sequence length="172" mass="19862">MYIHIDEPTQTISKNAVKVWRISNTIGHTIVLIIIAILLLCTEKFDWYNWVGITLYVIGGLFIISAVFSIFIEPVYLQKTWRYQVDKDFVQLKFGRWEQQHILIPMEKVEYVRTEQGPLMRRYGLYELEIGTTASNHKIPAIPADTAKTLKAEIATYAKIKDSNPEEGEVEA</sequence>
<feature type="transmembrane region" description="Helical" evidence="1">
    <location>
        <begin position="47"/>
        <end position="72"/>
    </location>
</feature>
<keyword evidence="1" id="KW-1133">Transmembrane helix</keyword>
<dbReference type="RefSeq" id="WP_058299754.1">
    <property type="nucleotide sequence ID" value="NZ_FMAU01000007.1"/>
</dbReference>
<evidence type="ECO:0000259" key="2">
    <source>
        <dbReference type="Pfam" id="PF03703"/>
    </source>
</evidence>
<dbReference type="OrthoDB" id="2437193at2"/>
<dbReference type="Proteomes" id="UP000181997">
    <property type="component" value="Unassembled WGS sequence"/>
</dbReference>
<keyword evidence="1" id="KW-0812">Transmembrane</keyword>
<organism evidence="3 4">
    <name type="scientific">[Bacillus] enclensis</name>
    <dbReference type="NCBI Taxonomy" id="1402860"/>
    <lineage>
        <taxon>Bacteria</taxon>
        <taxon>Bacillati</taxon>
        <taxon>Bacillota</taxon>
        <taxon>Bacilli</taxon>
        <taxon>Bacillales</taxon>
        <taxon>Bacillaceae</taxon>
        <taxon>Rossellomorea</taxon>
    </lineage>
</organism>
<keyword evidence="1" id="KW-0472">Membrane</keyword>
<proteinExistence type="predicted"/>
<dbReference type="EMBL" id="FMAU01000007">
    <property type="protein sequence ID" value="SCC31632.1"/>
    <property type="molecule type" value="Genomic_DNA"/>
</dbReference>
<dbReference type="AlphaFoldDB" id="A0A0V8H8Q9"/>
<dbReference type="InterPro" id="IPR005182">
    <property type="entry name" value="YdbS-like_PH"/>
</dbReference>
<protein>
    <recommendedName>
        <fullName evidence="2">YdbS-like PH domain-containing protein</fullName>
    </recommendedName>
</protein>